<accession>A0A830GAK2</accession>
<evidence type="ECO:0000256" key="11">
    <source>
        <dbReference type="ARBA" id="ARBA00034617"/>
    </source>
</evidence>
<evidence type="ECO:0000256" key="8">
    <source>
        <dbReference type="ARBA" id="ARBA00023125"/>
    </source>
</evidence>
<keyword evidence="8" id="KW-0238">DNA-binding</keyword>
<evidence type="ECO:0000256" key="3">
    <source>
        <dbReference type="ARBA" id="ARBA00022763"/>
    </source>
</evidence>
<feature type="domain" description="UvrD-like helicase ATP-binding" evidence="16">
    <location>
        <begin position="17"/>
        <end position="414"/>
    </location>
</feature>
<protein>
    <recommendedName>
        <fullName evidence="12">DNA 3'-5' helicase</fullName>
        <ecNumber evidence="12">5.6.2.4</ecNumber>
    </recommendedName>
</protein>
<dbReference type="Gene3D" id="3.90.320.10">
    <property type="match status" value="1"/>
</dbReference>
<evidence type="ECO:0000259" key="17">
    <source>
        <dbReference type="PROSITE" id="PS51217"/>
    </source>
</evidence>
<evidence type="ECO:0000313" key="19">
    <source>
        <dbReference type="Proteomes" id="UP000608850"/>
    </source>
</evidence>
<evidence type="ECO:0000256" key="12">
    <source>
        <dbReference type="ARBA" id="ARBA00034808"/>
    </source>
</evidence>
<keyword evidence="2 14" id="KW-0547">Nucleotide-binding</keyword>
<evidence type="ECO:0000256" key="14">
    <source>
        <dbReference type="PROSITE-ProRule" id="PRU00560"/>
    </source>
</evidence>
<name>A0A830GAK2_9EURY</name>
<evidence type="ECO:0000256" key="5">
    <source>
        <dbReference type="ARBA" id="ARBA00022806"/>
    </source>
</evidence>
<evidence type="ECO:0000256" key="4">
    <source>
        <dbReference type="ARBA" id="ARBA00022801"/>
    </source>
</evidence>
<dbReference type="GO" id="GO:0005524">
    <property type="term" value="F:ATP binding"/>
    <property type="evidence" value="ECO:0007669"/>
    <property type="project" value="UniProtKB-UniRule"/>
</dbReference>
<evidence type="ECO:0000256" key="13">
    <source>
        <dbReference type="ARBA" id="ARBA00048988"/>
    </source>
</evidence>
<dbReference type="GO" id="GO:0000725">
    <property type="term" value="P:recombinational repair"/>
    <property type="evidence" value="ECO:0007669"/>
    <property type="project" value="TreeGrafter"/>
</dbReference>
<keyword evidence="19" id="KW-1185">Reference proteome</keyword>
<dbReference type="Proteomes" id="UP000608850">
    <property type="component" value="Unassembled WGS sequence"/>
</dbReference>
<feature type="compositionally biased region" description="Basic and acidic residues" evidence="15">
    <location>
        <begin position="513"/>
        <end position="533"/>
    </location>
</feature>
<dbReference type="Pfam" id="PF00580">
    <property type="entry name" value="UvrD-helicase"/>
    <property type="match status" value="1"/>
</dbReference>
<proteinExistence type="predicted"/>
<dbReference type="InterPro" id="IPR014016">
    <property type="entry name" value="UvrD-like_ATP-bd"/>
</dbReference>
<sequence length="1202" mass="127472">MTDASEAAGGGAPELRGAQRRLRDAVFAHDSGLFVLDCNPGAGKSTVADRLAAEVLARGRGAGERAPERRLCVTSFARADAAAVGPGVAAALESLAAHDDVRIDADDASDLARRLRRSDTLGTVDSVLHTVFADVATAVGFDGVPTVGDETRLATLEADCVDALRADPEHAARVERLDAAYPGGEHTAGLDDLLPAMLRAARQRRLSVDAFADRLRAVVDGTYPDGSPGSFADVLRDVERFVDRRTAAETDAGFDADARAAFVAADRACDASWREAIEDVRALLGTYAERYDALTRDRGVVTHLDVAHWIATYFEDDRYASDYRTHCRERYAARLDTLIVDEAQDVSVAQHDALAPFVDADTRVVLVGDRKQCIYTWRNASPERFARAAAAGEYFGVDWDTHVRERAARTYRSRPDVAAAVDAVFADAFDDPTRGAAGSLDIDYPHLVADREATREASVHVATHGASASPGEFGWAEAEAQALAAYLAGAFDGGTFENGDDGGGDDDGSGGGRDGKEQKGDGSDGGDRDEGERPSVTVLFPRRTRMAVFAAELDARGLSVADASERLFDRPLVRLAAAVARWLVDPFDPDRTRALFGTDLGGDGTTLPAALRDAVADAEWSVRAAAVATGSALDDSTDAFLDGLAALAARRARHVAAPVAAVDDVLDALDLAADPLSLAGGDPARRVAALDALRDGVAEWTSDEEGLDDLADALGRFLAAPGDGPTVPVPDAAAHDVVFRTVHGMKGDEADVIALADLGAWLGFHGPHTDAFVARADHLALAPPAGVGDDAPPLAGFDAGVYAHPARDPISDERDGGHDDNDTRRDAGLRWASERWVADGTRLAGPPPLVAAAGAQRAERWRVLYVAMTRARDHLVVPLPADRDASRRRPRENWADALAEAFEMERATRGETHAVASPRPGDPKRAFAVGVNDVPLVDRVPSRESPPTPAAATPAVRERTGWTPRYVNASTLYPLASDPERHLLAHLQRRALHTERAAPSDDLGLPLDALGPDAVGTVAHAVLARAVSAGVETETLAACAGPLRRRLDEALAGRDVSEAERAAVRAFVADRVCPQFAASETWARLHASDPVFVEESLDAVVRVGEGAAVETQNVADVVSRGPDGTWHVDDLKVALAPSDRETRRRYDLQAATYAWVLERQRGAGPVSATVTRLGVDPTVRDATAPGRSVAAWFESLAGLLGD</sequence>
<dbReference type="PROSITE" id="PS51217">
    <property type="entry name" value="UVRD_HELICASE_CTER"/>
    <property type="match status" value="1"/>
</dbReference>
<comment type="catalytic activity">
    <reaction evidence="13">
        <text>ATP + H2O = ADP + phosphate + H(+)</text>
        <dbReference type="Rhea" id="RHEA:13065"/>
        <dbReference type="ChEBI" id="CHEBI:15377"/>
        <dbReference type="ChEBI" id="CHEBI:15378"/>
        <dbReference type="ChEBI" id="CHEBI:30616"/>
        <dbReference type="ChEBI" id="CHEBI:43474"/>
        <dbReference type="ChEBI" id="CHEBI:456216"/>
        <dbReference type="EC" id="5.6.2.4"/>
    </reaction>
</comment>
<dbReference type="Gene3D" id="3.30.160.800">
    <property type="match status" value="1"/>
</dbReference>
<dbReference type="Gene3D" id="1.10.486.10">
    <property type="entry name" value="PCRA, domain 4"/>
    <property type="match status" value="1"/>
</dbReference>
<evidence type="ECO:0000256" key="2">
    <source>
        <dbReference type="ARBA" id="ARBA00022741"/>
    </source>
</evidence>
<dbReference type="InterPro" id="IPR027417">
    <property type="entry name" value="P-loop_NTPase"/>
</dbReference>
<dbReference type="EMBL" id="BMOQ01000004">
    <property type="protein sequence ID" value="GGN16349.1"/>
    <property type="molecule type" value="Genomic_DNA"/>
</dbReference>
<feature type="compositionally biased region" description="Acidic residues" evidence="15">
    <location>
        <begin position="498"/>
        <end position="508"/>
    </location>
</feature>
<dbReference type="PANTHER" id="PTHR11070:SF2">
    <property type="entry name" value="ATP-DEPENDENT DNA HELICASE SRS2"/>
    <property type="match status" value="1"/>
</dbReference>
<dbReference type="OrthoDB" id="203178at2157"/>
<reference evidence="18 19" key="1">
    <citation type="journal article" date="2019" name="Int. J. Syst. Evol. Microbiol.">
        <title>The Global Catalogue of Microorganisms (GCM) 10K type strain sequencing project: providing services to taxonomists for standard genome sequencing and annotation.</title>
        <authorList>
            <consortium name="The Broad Institute Genomics Platform"/>
            <consortium name="The Broad Institute Genome Sequencing Center for Infectious Disease"/>
            <person name="Wu L."/>
            <person name="Ma J."/>
        </authorList>
    </citation>
    <scope>NUCLEOTIDE SEQUENCE [LARGE SCALE GENOMIC DNA]</scope>
    <source>
        <strain evidence="18 19">JCM 16331</strain>
    </source>
</reference>
<dbReference type="EC" id="5.6.2.4" evidence="12"/>
<dbReference type="PROSITE" id="PS51198">
    <property type="entry name" value="UVRD_HELICASE_ATP_BIND"/>
    <property type="match status" value="1"/>
</dbReference>
<dbReference type="InterPro" id="IPR014017">
    <property type="entry name" value="DNA_helicase_UvrD-like_C"/>
</dbReference>
<evidence type="ECO:0000259" key="16">
    <source>
        <dbReference type="PROSITE" id="PS51198"/>
    </source>
</evidence>
<comment type="catalytic activity">
    <reaction evidence="11">
        <text>Couples ATP hydrolysis with the unwinding of duplex DNA by translocating in the 3'-5' direction.</text>
        <dbReference type="EC" id="5.6.2.4"/>
    </reaction>
</comment>
<evidence type="ECO:0000256" key="15">
    <source>
        <dbReference type="SAM" id="MobiDB-lite"/>
    </source>
</evidence>
<evidence type="ECO:0000313" key="18">
    <source>
        <dbReference type="EMBL" id="GGN16349.1"/>
    </source>
</evidence>
<dbReference type="GO" id="GO:0003677">
    <property type="term" value="F:DNA binding"/>
    <property type="evidence" value="ECO:0007669"/>
    <property type="project" value="UniProtKB-KW"/>
</dbReference>
<evidence type="ECO:0000256" key="7">
    <source>
        <dbReference type="ARBA" id="ARBA00022840"/>
    </source>
</evidence>
<evidence type="ECO:0000256" key="1">
    <source>
        <dbReference type="ARBA" id="ARBA00022722"/>
    </source>
</evidence>
<keyword evidence="9" id="KW-0234">DNA repair</keyword>
<comment type="caution">
    <text evidence="18">The sequence shown here is derived from an EMBL/GenBank/DDBJ whole genome shotgun (WGS) entry which is preliminary data.</text>
</comment>
<dbReference type="AlphaFoldDB" id="A0A830GAK2"/>
<dbReference type="RefSeq" id="WP_188878242.1">
    <property type="nucleotide sequence ID" value="NZ_BMOQ01000004.1"/>
</dbReference>
<dbReference type="Gene3D" id="3.40.50.300">
    <property type="entry name" value="P-loop containing nucleotide triphosphate hydrolases"/>
    <property type="match status" value="2"/>
</dbReference>
<evidence type="ECO:0000256" key="6">
    <source>
        <dbReference type="ARBA" id="ARBA00022839"/>
    </source>
</evidence>
<dbReference type="SUPFAM" id="SSF52540">
    <property type="entry name" value="P-loop containing nucleoside triphosphate hydrolases"/>
    <property type="match status" value="1"/>
</dbReference>
<dbReference type="InterPro" id="IPR038726">
    <property type="entry name" value="PDDEXK_AddAB-type"/>
</dbReference>
<feature type="region of interest" description="Disordered" evidence="15">
    <location>
        <begin position="496"/>
        <end position="537"/>
    </location>
</feature>
<feature type="binding site" evidence="14">
    <location>
        <begin position="38"/>
        <end position="45"/>
    </location>
    <ligand>
        <name>ATP</name>
        <dbReference type="ChEBI" id="CHEBI:30616"/>
    </ligand>
</feature>
<keyword evidence="3" id="KW-0227">DNA damage</keyword>
<organism evidence="18 19">
    <name type="scientific">Halarchaeum nitratireducens</name>
    <dbReference type="NCBI Taxonomy" id="489913"/>
    <lineage>
        <taxon>Archaea</taxon>
        <taxon>Methanobacteriati</taxon>
        <taxon>Methanobacteriota</taxon>
        <taxon>Stenosarchaea group</taxon>
        <taxon>Halobacteria</taxon>
        <taxon>Halobacteriales</taxon>
        <taxon>Halobacteriaceae</taxon>
    </lineage>
</organism>
<keyword evidence="5 14" id="KW-0347">Helicase</keyword>
<dbReference type="InterPro" id="IPR000212">
    <property type="entry name" value="DNA_helicase_UvrD/REP"/>
</dbReference>
<keyword evidence="7 14" id="KW-0067">ATP-binding</keyword>
<keyword evidence="1" id="KW-0540">Nuclease</keyword>
<dbReference type="InterPro" id="IPR011604">
    <property type="entry name" value="PDDEXK-like_dom_sf"/>
</dbReference>
<gene>
    <name evidence="18" type="ORF">GCM10009021_16160</name>
</gene>
<keyword evidence="10" id="KW-0413">Isomerase</keyword>
<dbReference type="GO" id="GO:0043138">
    <property type="term" value="F:3'-5' DNA helicase activity"/>
    <property type="evidence" value="ECO:0007669"/>
    <property type="project" value="UniProtKB-EC"/>
</dbReference>
<evidence type="ECO:0000256" key="10">
    <source>
        <dbReference type="ARBA" id="ARBA00023235"/>
    </source>
</evidence>
<keyword evidence="4 14" id="KW-0378">Hydrolase</keyword>
<keyword evidence="6" id="KW-0269">Exonuclease</keyword>
<feature type="region of interest" description="Disordered" evidence="15">
    <location>
        <begin position="805"/>
        <end position="825"/>
    </location>
</feature>
<dbReference type="GO" id="GO:0004527">
    <property type="term" value="F:exonuclease activity"/>
    <property type="evidence" value="ECO:0007669"/>
    <property type="project" value="UniProtKB-KW"/>
</dbReference>
<dbReference type="Pfam" id="PF12705">
    <property type="entry name" value="PDDEXK_1"/>
    <property type="match status" value="1"/>
</dbReference>
<evidence type="ECO:0000256" key="9">
    <source>
        <dbReference type="ARBA" id="ARBA00023204"/>
    </source>
</evidence>
<feature type="domain" description="UvrD-like helicase C-terminal" evidence="17">
    <location>
        <begin position="431"/>
        <end position="747"/>
    </location>
</feature>
<dbReference type="PANTHER" id="PTHR11070">
    <property type="entry name" value="UVRD / RECB / PCRA DNA HELICASE FAMILY MEMBER"/>
    <property type="match status" value="1"/>
</dbReference>